<protein>
    <submittedName>
        <fullName evidence="2">Uncharacterized protein</fullName>
    </submittedName>
</protein>
<feature type="region of interest" description="Disordered" evidence="1">
    <location>
        <begin position="221"/>
        <end position="253"/>
    </location>
</feature>
<dbReference type="Pfam" id="PF14223">
    <property type="entry name" value="Retrotran_gag_2"/>
    <property type="match status" value="1"/>
</dbReference>
<comment type="caution">
    <text evidence="2">The sequence shown here is derived from an EMBL/GenBank/DDBJ whole genome shotgun (WGS) entry which is preliminary data.</text>
</comment>
<evidence type="ECO:0000256" key="1">
    <source>
        <dbReference type="SAM" id="MobiDB-lite"/>
    </source>
</evidence>
<reference evidence="2" key="2">
    <citation type="journal article" date="2024" name="Plant">
        <title>Genomic evolution and insights into agronomic trait innovations of Sesamum species.</title>
        <authorList>
            <person name="Miao H."/>
            <person name="Wang L."/>
            <person name="Qu L."/>
            <person name="Liu H."/>
            <person name="Sun Y."/>
            <person name="Le M."/>
            <person name="Wang Q."/>
            <person name="Wei S."/>
            <person name="Zheng Y."/>
            <person name="Lin W."/>
            <person name="Duan Y."/>
            <person name="Cao H."/>
            <person name="Xiong S."/>
            <person name="Wang X."/>
            <person name="Wei L."/>
            <person name="Li C."/>
            <person name="Ma Q."/>
            <person name="Ju M."/>
            <person name="Zhao R."/>
            <person name="Li G."/>
            <person name="Mu C."/>
            <person name="Tian Q."/>
            <person name="Mei H."/>
            <person name="Zhang T."/>
            <person name="Gao T."/>
            <person name="Zhang H."/>
        </authorList>
    </citation>
    <scope>NUCLEOTIDE SEQUENCE</scope>
    <source>
        <strain evidence="2">G01</strain>
    </source>
</reference>
<accession>A0AAW2LGJ4</accession>
<feature type="compositionally biased region" description="Polar residues" evidence="1">
    <location>
        <begin position="223"/>
        <end position="234"/>
    </location>
</feature>
<dbReference type="PANTHER" id="PTHR47592">
    <property type="entry name" value="PBF68 PROTEIN"/>
    <property type="match status" value="1"/>
</dbReference>
<dbReference type="PANTHER" id="PTHR47592:SF27">
    <property type="entry name" value="OS08G0421700 PROTEIN"/>
    <property type="match status" value="1"/>
</dbReference>
<organism evidence="2">
    <name type="scientific">Sesamum angustifolium</name>
    <dbReference type="NCBI Taxonomy" id="2727405"/>
    <lineage>
        <taxon>Eukaryota</taxon>
        <taxon>Viridiplantae</taxon>
        <taxon>Streptophyta</taxon>
        <taxon>Embryophyta</taxon>
        <taxon>Tracheophyta</taxon>
        <taxon>Spermatophyta</taxon>
        <taxon>Magnoliopsida</taxon>
        <taxon>eudicotyledons</taxon>
        <taxon>Gunneridae</taxon>
        <taxon>Pentapetalae</taxon>
        <taxon>asterids</taxon>
        <taxon>lamiids</taxon>
        <taxon>Lamiales</taxon>
        <taxon>Pedaliaceae</taxon>
        <taxon>Sesamum</taxon>
    </lineage>
</organism>
<dbReference type="EMBL" id="JACGWK010000014">
    <property type="protein sequence ID" value="KAL0317559.1"/>
    <property type="molecule type" value="Genomic_DNA"/>
</dbReference>
<gene>
    <name evidence="2" type="ORF">Sangu_2170200</name>
</gene>
<name>A0AAW2LGJ4_9LAMI</name>
<sequence>MRYWLTILGFISAIDDNIELNSWHTREEVDYHCHNRILSALSERLYDVFCTYANAKELWNALVTEYEIDDSGIQRFNASTFMKYTMVDGKSINEQIHEFQDLLRPLEESGSKFIENYKVSCLIDKLPPSWSNFARGLRHQQGVLTLTQAFKSLRIEEQHRMNVKQDEMKVKVNIVEDKRNYNQKNFKPRGMRKAKKRKKRCALYVEGLIIWLRIARKTRKNASKFNSKPKNQHGQVHMLVEESPSVRTQVEEA</sequence>
<evidence type="ECO:0000313" key="2">
    <source>
        <dbReference type="EMBL" id="KAL0317559.1"/>
    </source>
</evidence>
<reference evidence="2" key="1">
    <citation type="submission" date="2020-06" db="EMBL/GenBank/DDBJ databases">
        <authorList>
            <person name="Li T."/>
            <person name="Hu X."/>
            <person name="Zhang T."/>
            <person name="Song X."/>
            <person name="Zhang H."/>
            <person name="Dai N."/>
            <person name="Sheng W."/>
            <person name="Hou X."/>
            <person name="Wei L."/>
        </authorList>
    </citation>
    <scope>NUCLEOTIDE SEQUENCE</scope>
    <source>
        <strain evidence="2">G01</strain>
        <tissue evidence="2">Leaf</tissue>
    </source>
</reference>
<proteinExistence type="predicted"/>
<dbReference type="AlphaFoldDB" id="A0AAW2LGJ4"/>